<evidence type="ECO:0000313" key="3">
    <source>
        <dbReference type="EMBL" id="MBI5169247.1"/>
    </source>
</evidence>
<dbReference type="EMBL" id="JACRIW010000047">
    <property type="protein sequence ID" value="MBI5169247.1"/>
    <property type="molecule type" value="Genomic_DNA"/>
</dbReference>
<evidence type="ECO:0000313" key="4">
    <source>
        <dbReference type="Proteomes" id="UP000696931"/>
    </source>
</evidence>
<keyword evidence="1" id="KW-0732">Signal</keyword>
<dbReference type="SUPFAM" id="SSF48695">
    <property type="entry name" value="Multiheme cytochromes"/>
    <property type="match status" value="1"/>
</dbReference>
<dbReference type="PROSITE" id="PS51257">
    <property type="entry name" value="PROKAR_LIPOPROTEIN"/>
    <property type="match status" value="1"/>
</dbReference>
<dbReference type="AlphaFoldDB" id="A0A933SB27"/>
<proteinExistence type="predicted"/>
<dbReference type="InterPro" id="IPR036280">
    <property type="entry name" value="Multihaem_cyt_sf"/>
</dbReference>
<organism evidence="3 4">
    <name type="scientific">Eiseniibacteriota bacterium</name>
    <dbReference type="NCBI Taxonomy" id="2212470"/>
    <lineage>
        <taxon>Bacteria</taxon>
        <taxon>Candidatus Eiseniibacteriota</taxon>
    </lineage>
</organism>
<dbReference type="Proteomes" id="UP000696931">
    <property type="component" value="Unassembled WGS sequence"/>
</dbReference>
<feature type="signal peptide" evidence="1">
    <location>
        <begin position="1"/>
        <end position="20"/>
    </location>
</feature>
<feature type="domain" description="Cytochrome c-552/4" evidence="2">
    <location>
        <begin position="59"/>
        <end position="110"/>
    </location>
</feature>
<dbReference type="Pfam" id="PF13435">
    <property type="entry name" value="Cytochrome_C554"/>
    <property type="match status" value="1"/>
</dbReference>
<reference evidence="3" key="1">
    <citation type="submission" date="2020-07" db="EMBL/GenBank/DDBJ databases">
        <title>Huge and variable diversity of episymbiotic CPR bacteria and DPANN archaea in groundwater ecosystems.</title>
        <authorList>
            <person name="He C.Y."/>
            <person name="Keren R."/>
            <person name="Whittaker M."/>
            <person name="Farag I.F."/>
            <person name="Doudna J."/>
            <person name="Cate J.H.D."/>
            <person name="Banfield J.F."/>
        </authorList>
    </citation>
    <scope>NUCLEOTIDE SEQUENCE</scope>
    <source>
        <strain evidence="3">NC_groundwater_1813_Pr3_B-0.1um_71_17</strain>
    </source>
</reference>
<accession>A0A933SB27</accession>
<sequence length="409" mass="44624">MRRVAPLAAALLACAMPWLAGCAPSRDGLPAFYASRPRFEQPFAGQRVPKGLKSLSAEECGSCHVAIYREWKQSVHAQAWVDPQFRAELAKQPGVSWLCINCHTPLVNQLDSLVVRLEGGDVERPVKRANPRWAGAALRDEAITCAACHVRDGAVVGPFGGTNAPHATRLDPALRSADFCLRCHQAVQAYPGKTFVCTFDTGAEWKAGPFAAAGTVCQDCHMPPVERPLVAGGPVRRVGMHGWIGSHLKKGHETLPALWDSLAARRPPGVELRADTLVRAVPGAPLAWRVRVVNVNAGHMLPTGDPERAVIVTLAAIGERGDTLAREQVRIGQKWEWWPAPRKLADERLAPGGERVLTLRVRSAPRGAWTLAATAVNERISDANADFHRLPESYPRRAEVARLEVRPRR</sequence>
<dbReference type="InterPro" id="IPR023155">
    <property type="entry name" value="Cyt_c-552/4"/>
</dbReference>
<protein>
    <recommendedName>
        <fullName evidence="2">Cytochrome c-552/4 domain-containing protein</fullName>
    </recommendedName>
</protein>
<evidence type="ECO:0000256" key="1">
    <source>
        <dbReference type="SAM" id="SignalP"/>
    </source>
</evidence>
<dbReference type="Gene3D" id="1.10.1130.10">
    <property type="entry name" value="Flavocytochrome C3, Chain A"/>
    <property type="match status" value="1"/>
</dbReference>
<gene>
    <name evidence="3" type="ORF">HZA61_07145</name>
</gene>
<comment type="caution">
    <text evidence="3">The sequence shown here is derived from an EMBL/GenBank/DDBJ whole genome shotgun (WGS) entry which is preliminary data.</text>
</comment>
<feature type="chain" id="PRO_5038049870" description="Cytochrome c-552/4 domain-containing protein" evidence="1">
    <location>
        <begin position="21"/>
        <end position="409"/>
    </location>
</feature>
<name>A0A933SB27_UNCEI</name>
<evidence type="ECO:0000259" key="2">
    <source>
        <dbReference type="Pfam" id="PF13435"/>
    </source>
</evidence>